<feature type="domain" description="FAD-binding FR-type" evidence="8">
    <location>
        <begin position="2"/>
        <end position="104"/>
    </location>
</feature>
<gene>
    <name evidence="9" type="ORF">HAQ05_26340</name>
</gene>
<comment type="caution">
    <text evidence="9">The sequence shown here is derived from an EMBL/GenBank/DDBJ whole genome shotgun (WGS) entry which is preliminary data.</text>
</comment>
<evidence type="ECO:0000259" key="7">
    <source>
        <dbReference type="PROSITE" id="PS51085"/>
    </source>
</evidence>
<dbReference type="Gene3D" id="2.40.30.10">
    <property type="entry name" value="Translation factors"/>
    <property type="match status" value="1"/>
</dbReference>
<name>A0ABR7ZAB3_9PSED</name>
<dbReference type="PANTHER" id="PTHR47354">
    <property type="entry name" value="NADH OXIDOREDUCTASE HCR"/>
    <property type="match status" value="1"/>
</dbReference>
<evidence type="ECO:0000256" key="6">
    <source>
        <dbReference type="ARBA" id="ARBA00023014"/>
    </source>
</evidence>
<evidence type="ECO:0000256" key="2">
    <source>
        <dbReference type="ARBA" id="ARBA00022714"/>
    </source>
</evidence>
<dbReference type="Proteomes" id="UP000805841">
    <property type="component" value="Unassembled WGS sequence"/>
</dbReference>
<dbReference type="InterPro" id="IPR036010">
    <property type="entry name" value="2Fe-2S_ferredoxin-like_sf"/>
</dbReference>
<dbReference type="InterPro" id="IPR017938">
    <property type="entry name" value="Riboflavin_synthase-like_b-brl"/>
</dbReference>
<dbReference type="CDD" id="cd06185">
    <property type="entry name" value="PDR_like"/>
    <property type="match status" value="1"/>
</dbReference>
<protein>
    <submittedName>
        <fullName evidence="9">Oxidoreductase</fullName>
    </submittedName>
</protein>
<evidence type="ECO:0000256" key="1">
    <source>
        <dbReference type="ARBA" id="ARBA00022630"/>
    </source>
</evidence>
<dbReference type="RefSeq" id="WP_190426851.1">
    <property type="nucleotide sequence ID" value="NZ_JAAOCA010000057.1"/>
</dbReference>
<keyword evidence="6" id="KW-0411">Iron-sulfur</keyword>
<keyword evidence="3" id="KW-0479">Metal-binding</keyword>
<dbReference type="InterPro" id="IPR012675">
    <property type="entry name" value="Beta-grasp_dom_sf"/>
</dbReference>
<dbReference type="PROSITE" id="PS51085">
    <property type="entry name" value="2FE2S_FER_2"/>
    <property type="match status" value="1"/>
</dbReference>
<dbReference type="PRINTS" id="PR00409">
    <property type="entry name" value="PHDIOXRDTASE"/>
</dbReference>
<keyword evidence="1" id="KW-0285">Flavoprotein</keyword>
<dbReference type="PROSITE" id="PS51384">
    <property type="entry name" value="FAD_FR"/>
    <property type="match status" value="1"/>
</dbReference>
<dbReference type="InterPro" id="IPR001041">
    <property type="entry name" value="2Fe-2S_ferredoxin-type"/>
</dbReference>
<evidence type="ECO:0000256" key="5">
    <source>
        <dbReference type="ARBA" id="ARBA00023004"/>
    </source>
</evidence>
<organism evidence="9 10">
    <name type="scientific">Pseudomonas typographi</name>
    <dbReference type="NCBI Taxonomy" id="2715964"/>
    <lineage>
        <taxon>Bacteria</taxon>
        <taxon>Pseudomonadati</taxon>
        <taxon>Pseudomonadota</taxon>
        <taxon>Gammaproteobacteria</taxon>
        <taxon>Pseudomonadales</taxon>
        <taxon>Pseudomonadaceae</taxon>
        <taxon>Pseudomonas</taxon>
    </lineage>
</organism>
<keyword evidence="4" id="KW-0560">Oxidoreductase</keyword>
<dbReference type="CDD" id="cd00207">
    <property type="entry name" value="fer2"/>
    <property type="match status" value="1"/>
</dbReference>
<dbReference type="InterPro" id="IPR039261">
    <property type="entry name" value="FNR_nucleotide-bd"/>
</dbReference>
<dbReference type="Gene3D" id="3.40.50.80">
    <property type="entry name" value="Nucleotide-binding domain of ferredoxin-NADP reductase (FNR) module"/>
    <property type="match status" value="1"/>
</dbReference>
<evidence type="ECO:0000313" key="10">
    <source>
        <dbReference type="Proteomes" id="UP000805841"/>
    </source>
</evidence>
<dbReference type="PANTHER" id="PTHR47354:SF1">
    <property type="entry name" value="CARNITINE MONOOXYGENASE REDUCTASE SUBUNIT"/>
    <property type="match status" value="1"/>
</dbReference>
<proteinExistence type="predicted"/>
<feature type="domain" description="2Fe-2S ferredoxin-type" evidence="7">
    <location>
        <begin position="233"/>
        <end position="318"/>
    </location>
</feature>
<dbReference type="Gene3D" id="3.10.20.30">
    <property type="match status" value="1"/>
</dbReference>
<dbReference type="InterPro" id="IPR001433">
    <property type="entry name" value="OxRdtase_FAD/NAD-bd"/>
</dbReference>
<evidence type="ECO:0000256" key="3">
    <source>
        <dbReference type="ARBA" id="ARBA00022723"/>
    </source>
</evidence>
<keyword evidence="5" id="KW-0408">Iron</keyword>
<dbReference type="Pfam" id="PF00175">
    <property type="entry name" value="NAD_binding_1"/>
    <property type="match status" value="1"/>
</dbReference>
<reference evidence="9 10" key="1">
    <citation type="journal article" date="2020" name="Insects">
        <title>Bacteria Belonging to Pseudomonas typographi sp. nov. from the Bark Beetle Ips typographus Have Genomic Potential to Aid in the Host Ecology.</title>
        <authorList>
            <person name="Peral-Aranega E."/>
            <person name="Saati-Santamaria Z."/>
            <person name="Kolarik M."/>
            <person name="Rivas R."/>
            <person name="Garcia-Fraile P."/>
        </authorList>
    </citation>
    <scope>NUCLEOTIDE SEQUENCE [LARGE SCALE GENOMIC DNA]</scope>
    <source>
        <strain evidence="9 10">CA3A</strain>
    </source>
</reference>
<keyword evidence="2" id="KW-0001">2Fe-2S</keyword>
<evidence type="ECO:0000256" key="4">
    <source>
        <dbReference type="ARBA" id="ARBA00023002"/>
    </source>
</evidence>
<dbReference type="InterPro" id="IPR050415">
    <property type="entry name" value="MRET"/>
</dbReference>
<dbReference type="InterPro" id="IPR017927">
    <property type="entry name" value="FAD-bd_FR_type"/>
</dbReference>
<evidence type="ECO:0000259" key="8">
    <source>
        <dbReference type="PROSITE" id="PS51384"/>
    </source>
</evidence>
<keyword evidence="10" id="KW-1185">Reference proteome</keyword>
<dbReference type="SUPFAM" id="SSF54292">
    <property type="entry name" value="2Fe-2S ferredoxin-like"/>
    <property type="match status" value="1"/>
</dbReference>
<sequence>MSVTQSARVKNLRHEAEGILSIELFPADGTTLAPFTAGSHINLHLPHGLVRSYSLMNSPNDQNRYVVGVLNDRNSRGGSRWVHDYLRVGAPLSISVPRNNFPLEAGATHSVLVAGGIGITPLYCMLRQLLALGKSVELIYCARSRKEAALLEALADEDLQVTYHFDDEQGGPPDLITLLANRPADAHFYCCGPAPMLAGFERACEALSIANVHIERFTAIEQAAGTAAADEGYQVVLNTSGLTLEVPAGKPLLDVLLDAGVDVEYSCCEGTCGACETRVLEGEVAHRDSVLSKAMRDSNKVMMICVSGCKGSRLVLDL</sequence>
<dbReference type="SUPFAM" id="SSF52343">
    <property type="entry name" value="Ferredoxin reductase-like, C-terminal NADP-linked domain"/>
    <property type="match status" value="1"/>
</dbReference>
<dbReference type="EMBL" id="JAAOCA010000057">
    <property type="protein sequence ID" value="MBD1602203.1"/>
    <property type="molecule type" value="Genomic_DNA"/>
</dbReference>
<dbReference type="Pfam" id="PF00111">
    <property type="entry name" value="Fer2"/>
    <property type="match status" value="1"/>
</dbReference>
<accession>A0ABR7ZAB3</accession>
<evidence type="ECO:0000313" key="9">
    <source>
        <dbReference type="EMBL" id="MBD1602203.1"/>
    </source>
</evidence>
<dbReference type="SUPFAM" id="SSF63380">
    <property type="entry name" value="Riboflavin synthase domain-like"/>
    <property type="match status" value="1"/>
</dbReference>